<sequence>MTLRELTHQFASEGRLETIILRHSRDELAVSVDAAHAEPGRGLIGDRRANTLRSGRQSAKRELTLFQAEHLPLIANWCGIAELQPIRLRRNLVVSGLNLIAMRSPFADVVLQWSVGDEVIIQITGPCDPCSKMPAELGLGSYNALRGHGGMTARIVSGGLIRVGDSVRLNAIRQLEPKIESS</sequence>
<dbReference type="Pfam" id="PF03473">
    <property type="entry name" value="MOSC"/>
    <property type="match status" value="1"/>
</dbReference>
<dbReference type="Proteomes" id="UP001524499">
    <property type="component" value="Unassembled WGS sequence"/>
</dbReference>
<dbReference type="InterPro" id="IPR052716">
    <property type="entry name" value="MOSC_domain"/>
</dbReference>
<proteinExistence type="predicted"/>
<reference evidence="2 3" key="1">
    <citation type="submission" date="2022-07" db="EMBL/GenBank/DDBJ databases">
        <title>Methylomonas rivi sp. nov., Methylomonas rosea sp. nov., Methylomonas aureus sp. nov. and Methylomonas subterranea sp. nov., four novel methanotrophs isolated from a freshwater creek and the deep terrestrial subsurface.</title>
        <authorList>
            <person name="Abin C."/>
            <person name="Sankaranarayanan K."/>
            <person name="Garner C."/>
            <person name="Sindelar R."/>
            <person name="Kotary K."/>
            <person name="Garner R."/>
            <person name="Barclay S."/>
            <person name="Lawson P."/>
            <person name="Krumholz L."/>
        </authorList>
    </citation>
    <scope>NUCLEOTIDE SEQUENCE [LARGE SCALE GENOMIC DNA]</scope>
    <source>
        <strain evidence="2 3">SURF-2</strain>
    </source>
</reference>
<evidence type="ECO:0000313" key="2">
    <source>
        <dbReference type="EMBL" id="MCQ8104269.1"/>
    </source>
</evidence>
<dbReference type="InterPro" id="IPR005302">
    <property type="entry name" value="MoCF_Sase_C"/>
</dbReference>
<name>A0ABT1THL0_9GAMM</name>
<dbReference type="RefSeq" id="WP_256602053.1">
    <property type="nucleotide sequence ID" value="NZ_JANIBJ010000014.1"/>
</dbReference>
<dbReference type="EMBL" id="JANIBJ010000014">
    <property type="protein sequence ID" value="MCQ8104269.1"/>
    <property type="molecule type" value="Genomic_DNA"/>
</dbReference>
<dbReference type="PANTHER" id="PTHR36930">
    <property type="entry name" value="METAL-SULFUR CLUSTER BIOSYNTHESIS PROTEINS YUAD-RELATED"/>
    <property type="match status" value="1"/>
</dbReference>
<dbReference type="SUPFAM" id="SSF50800">
    <property type="entry name" value="PK beta-barrel domain-like"/>
    <property type="match status" value="1"/>
</dbReference>
<accession>A0ABT1THL0</accession>
<protein>
    <submittedName>
        <fullName evidence="2">MOSC domain-containing protein</fullName>
    </submittedName>
</protein>
<dbReference type="PROSITE" id="PS51340">
    <property type="entry name" value="MOSC"/>
    <property type="match status" value="1"/>
</dbReference>
<evidence type="ECO:0000259" key="1">
    <source>
        <dbReference type="PROSITE" id="PS51340"/>
    </source>
</evidence>
<evidence type="ECO:0000313" key="3">
    <source>
        <dbReference type="Proteomes" id="UP001524499"/>
    </source>
</evidence>
<dbReference type="InterPro" id="IPR011037">
    <property type="entry name" value="Pyrv_Knase-like_insert_dom_sf"/>
</dbReference>
<dbReference type="Gene3D" id="2.40.33.20">
    <property type="entry name" value="PK beta-barrel domain-like"/>
    <property type="match status" value="1"/>
</dbReference>
<comment type="caution">
    <text evidence="2">The sequence shown here is derived from an EMBL/GenBank/DDBJ whole genome shotgun (WGS) entry which is preliminary data.</text>
</comment>
<keyword evidence="3" id="KW-1185">Reference proteome</keyword>
<dbReference type="PANTHER" id="PTHR36930:SF1">
    <property type="entry name" value="MOSC DOMAIN-CONTAINING PROTEIN"/>
    <property type="match status" value="1"/>
</dbReference>
<organism evidence="2 3">
    <name type="scientific">Methylomonas subterranea</name>
    <dbReference type="NCBI Taxonomy" id="2952225"/>
    <lineage>
        <taxon>Bacteria</taxon>
        <taxon>Pseudomonadati</taxon>
        <taxon>Pseudomonadota</taxon>
        <taxon>Gammaproteobacteria</taxon>
        <taxon>Methylococcales</taxon>
        <taxon>Methylococcaceae</taxon>
        <taxon>Methylomonas</taxon>
    </lineage>
</organism>
<feature type="domain" description="MOSC" evidence="1">
    <location>
        <begin position="30"/>
        <end position="170"/>
    </location>
</feature>
<gene>
    <name evidence="2" type="ORF">NP590_09140</name>
</gene>